<dbReference type="SUPFAM" id="SSF64076">
    <property type="entry name" value="MTH938-like"/>
    <property type="match status" value="1"/>
</dbReference>
<keyword evidence="2" id="KW-1185">Reference proteome</keyword>
<comment type="caution">
    <text evidence="1">The sequence shown here is derived from an EMBL/GenBank/DDBJ whole genome shotgun (WGS) entry which is preliminary data.</text>
</comment>
<proteinExistence type="predicted"/>
<evidence type="ECO:0000313" key="1">
    <source>
        <dbReference type="EMBL" id="EDP44436.1"/>
    </source>
</evidence>
<organism evidence="1 2">
    <name type="scientific">Malassezia globosa (strain ATCC MYA-4612 / CBS 7966)</name>
    <name type="common">Dandruff-associated fungus</name>
    <dbReference type="NCBI Taxonomy" id="425265"/>
    <lineage>
        <taxon>Eukaryota</taxon>
        <taxon>Fungi</taxon>
        <taxon>Dikarya</taxon>
        <taxon>Basidiomycota</taxon>
        <taxon>Ustilaginomycotina</taxon>
        <taxon>Malasseziomycetes</taxon>
        <taxon>Malasseziales</taxon>
        <taxon>Malasseziaceae</taxon>
        <taxon>Malassezia</taxon>
    </lineage>
</organism>
<dbReference type="InterPro" id="IPR007523">
    <property type="entry name" value="NDUFAF3/AAMDC"/>
</dbReference>
<dbReference type="OMA" id="WTIFDIT"/>
<dbReference type="Pfam" id="PF04430">
    <property type="entry name" value="DUF498"/>
    <property type="match status" value="1"/>
</dbReference>
<dbReference type="GO" id="GO:0005743">
    <property type="term" value="C:mitochondrial inner membrane"/>
    <property type="evidence" value="ECO:0007669"/>
    <property type="project" value="TreeGrafter"/>
</dbReference>
<dbReference type="Proteomes" id="UP000008837">
    <property type="component" value="Unassembled WGS sequence"/>
</dbReference>
<dbReference type="GeneID" id="5855956"/>
<dbReference type="InterPro" id="IPR036748">
    <property type="entry name" value="MTH938-like_sf"/>
</dbReference>
<dbReference type="STRING" id="425265.A8PVN8"/>
<dbReference type="PANTHER" id="PTHR21192:SF2">
    <property type="entry name" value="NADH DEHYDROGENASE [UBIQUINONE] 1 ALPHA SUBCOMPLEX ASSEMBLY FACTOR 3"/>
    <property type="match status" value="1"/>
</dbReference>
<name>A8PVN8_MALGO</name>
<gene>
    <name evidence="1" type="ORF">MGL_0918</name>
</gene>
<dbReference type="OrthoDB" id="20681at2759"/>
<dbReference type="Gene3D" id="3.40.1230.10">
    <property type="entry name" value="MTH938-like"/>
    <property type="match status" value="1"/>
</dbReference>
<dbReference type="InParanoid" id="A8PVN8"/>
<dbReference type="RefSeq" id="XP_001731650.1">
    <property type="nucleotide sequence ID" value="XM_001731598.1"/>
</dbReference>
<accession>A8PVN8</accession>
<reference evidence="1 2" key="1">
    <citation type="journal article" date="2007" name="Proc. Natl. Acad. Sci. U.S.A.">
        <title>Dandruff-associated Malassezia genomes reveal convergent and divergent virulence traits shared with plant and human fungal pathogens.</title>
        <authorList>
            <person name="Xu J."/>
            <person name="Saunders C.W."/>
            <person name="Hu P."/>
            <person name="Grant R.A."/>
            <person name="Boekhout T."/>
            <person name="Kuramae E.E."/>
            <person name="Kronstad J.W."/>
            <person name="Deangelis Y.M."/>
            <person name="Reeder N.L."/>
            <person name="Johnstone K.R."/>
            <person name="Leland M."/>
            <person name="Fieno A.M."/>
            <person name="Begley W.M."/>
            <person name="Sun Y."/>
            <person name="Lacey M.P."/>
            <person name="Chaudhary T."/>
            <person name="Keough T."/>
            <person name="Chu L."/>
            <person name="Sears R."/>
            <person name="Yuan B."/>
            <person name="Dawson T.L.Jr."/>
        </authorList>
    </citation>
    <scope>NUCLEOTIDE SEQUENCE [LARGE SCALE GENOMIC DNA]</scope>
    <source>
        <strain evidence="2">ATCC MYA-4612 / CBS 7966</strain>
    </source>
</reference>
<dbReference type="KEGG" id="mgl:MGL_0918"/>
<dbReference type="VEuPathDB" id="FungiDB:MGL_0918"/>
<sequence>MPNGKGWEDWTDDVWTIFDITSPKPGNTVLPVPSKIRARLHSMGIQLDVQNTRQACSTFNLLVEEGRNVAAALLPIK</sequence>
<dbReference type="PANTHER" id="PTHR21192">
    <property type="entry name" value="NUCLEAR PROTEIN E3-3"/>
    <property type="match status" value="1"/>
</dbReference>
<dbReference type="EMBL" id="AAYY01000003">
    <property type="protein sequence ID" value="EDP44436.1"/>
    <property type="molecule type" value="Genomic_DNA"/>
</dbReference>
<protein>
    <submittedName>
        <fullName evidence="1">Uncharacterized protein</fullName>
    </submittedName>
</protein>
<evidence type="ECO:0000313" key="2">
    <source>
        <dbReference type="Proteomes" id="UP000008837"/>
    </source>
</evidence>
<dbReference type="AlphaFoldDB" id="A8PVN8"/>
<dbReference type="GO" id="GO:0032981">
    <property type="term" value="P:mitochondrial respiratory chain complex I assembly"/>
    <property type="evidence" value="ECO:0007669"/>
    <property type="project" value="TreeGrafter"/>
</dbReference>